<comment type="caution">
    <text evidence="3">The sequence shown here is derived from an EMBL/GenBank/DDBJ whole genome shotgun (WGS) entry which is preliminary data.</text>
</comment>
<gene>
    <name evidence="3" type="ORF">KQ910_02195</name>
</gene>
<dbReference type="Pfam" id="PF00107">
    <property type="entry name" value="ADH_zinc_N"/>
    <property type="match status" value="1"/>
</dbReference>
<dbReference type="RefSeq" id="WP_216956735.1">
    <property type="nucleotide sequence ID" value="NZ_JAHOPB010000001.1"/>
</dbReference>
<protein>
    <submittedName>
        <fullName evidence="3">NADP-dependent oxidoreductase</fullName>
    </submittedName>
</protein>
<dbReference type="SMART" id="SM00829">
    <property type="entry name" value="PKS_ER"/>
    <property type="match status" value="1"/>
</dbReference>
<dbReference type="InterPro" id="IPR013149">
    <property type="entry name" value="ADH-like_C"/>
</dbReference>
<dbReference type="Proteomes" id="UP000727907">
    <property type="component" value="Unassembled WGS sequence"/>
</dbReference>
<dbReference type="CDD" id="cd05288">
    <property type="entry name" value="PGDH"/>
    <property type="match status" value="1"/>
</dbReference>
<dbReference type="InterPro" id="IPR045010">
    <property type="entry name" value="MDR_fam"/>
</dbReference>
<proteinExistence type="predicted"/>
<evidence type="ECO:0000313" key="4">
    <source>
        <dbReference type="Proteomes" id="UP000727907"/>
    </source>
</evidence>
<evidence type="ECO:0000259" key="2">
    <source>
        <dbReference type="SMART" id="SM00829"/>
    </source>
</evidence>
<dbReference type="InterPro" id="IPR041694">
    <property type="entry name" value="ADH_N_2"/>
</dbReference>
<evidence type="ECO:0000256" key="1">
    <source>
        <dbReference type="ARBA" id="ARBA00023002"/>
    </source>
</evidence>
<evidence type="ECO:0000313" key="3">
    <source>
        <dbReference type="EMBL" id="MBU8872551.1"/>
    </source>
</evidence>
<keyword evidence="4" id="KW-1185">Reference proteome</keyword>
<dbReference type="EMBL" id="JAHOPB010000001">
    <property type="protein sequence ID" value="MBU8872551.1"/>
    <property type="molecule type" value="Genomic_DNA"/>
</dbReference>
<dbReference type="Pfam" id="PF16884">
    <property type="entry name" value="ADH_N_2"/>
    <property type="match status" value="1"/>
</dbReference>
<dbReference type="InterPro" id="IPR020843">
    <property type="entry name" value="ER"/>
</dbReference>
<organism evidence="3 4">
    <name type="scientific">Reyranella humidisoli</name>
    <dbReference type="NCBI Taxonomy" id="2849149"/>
    <lineage>
        <taxon>Bacteria</taxon>
        <taxon>Pseudomonadati</taxon>
        <taxon>Pseudomonadota</taxon>
        <taxon>Alphaproteobacteria</taxon>
        <taxon>Hyphomicrobiales</taxon>
        <taxon>Reyranellaceae</taxon>
        <taxon>Reyranella</taxon>
    </lineage>
</organism>
<dbReference type="PANTHER" id="PTHR43205:SF7">
    <property type="entry name" value="PROSTAGLANDIN REDUCTASE 1"/>
    <property type="match status" value="1"/>
</dbReference>
<keyword evidence="1" id="KW-0560">Oxidoreductase</keyword>
<feature type="domain" description="Enoyl reductase (ER)" evidence="2">
    <location>
        <begin position="18"/>
        <end position="334"/>
    </location>
</feature>
<name>A0ABS6ID83_9HYPH</name>
<sequence length="337" mass="35988">MTIPKTHRRVVLVRRPPGEPAESDFRVEEAPVPEPRHGEVLVKVHYLSLDPYQRGRMRDAASYAAAVGLGEVMTGGTVGEVVASQHPDFKVGDIVEDRLGWQEYAIGGGPALRKVDPSLAPISTANGVLGMPGMTAYFGLLHVGQPKPGETVVVSAASGAVGQVVGQIAKIMGCRTVGIAGGAKKCAFVKDELGFDACIDYKAEKDLDAALRAACPNGPDVYFDNVGGEITDAVLRNINFFGRVALCGSISQYNATGASMGPRLLGTFVGKRVMARGFIVTDFAQHYGPAMRQMGEWIRSGQLKYREDIVEGIDKAPRAFIGLLRGENFGKMLVKLA</sequence>
<reference evidence="3 4" key="1">
    <citation type="submission" date="2021-06" db="EMBL/GenBank/DDBJ databases">
        <authorList>
            <person name="Lee D.H."/>
        </authorList>
    </citation>
    <scope>NUCLEOTIDE SEQUENCE [LARGE SCALE GENOMIC DNA]</scope>
    <source>
        <strain evidence="3 4">MMS21-HV4-11</strain>
    </source>
</reference>
<accession>A0ABS6ID83</accession>
<dbReference type="PANTHER" id="PTHR43205">
    <property type="entry name" value="PROSTAGLANDIN REDUCTASE"/>
    <property type="match status" value="1"/>
</dbReference>